<accession>A0A3B1BSR9</accession>
<evidence type="ECO:0000259" key="1">
    <source>
        <dbReference type="SMART" id="SM01058"/>
    </source>
</evidence>
<dbReference type="InterPro" id="IPR042215">
    <property type="entry name" value="CarD-like_C"/>
</dbReference>
<dbReference type="Gene3D" id="2.40.10.170">
    <property type="match status" value="1"/>
</dbReference>
<dbReference type="EMBL" id="UOGA01000027">
    <property type="protein sequence ID" value="VAX14894.1"/>
    <property type="molecule type" value="Genomic_DNA"/>
</dbReference>
<dbReference type="InterPro" id="IPR036101">
    <property type="entry name" value="CarD-like/TRCF_RID_sf"/>
</dbReference>
<dbReference type="Pfam" id="PF21095">
    <property type="entry name" value="CarD_C"/>
    <property type="match status" value="1"/>
</dbReference>
<dbReference type="InterPro" id="IPR052531">
    <property type="entry name" value="CarD-like_regulator"/>
</dbReference>
<dbReference type="PANTHER" id="PTHR38447">
    <property type="entry name" value="TRANSCRIPTION FACTOR YDEB-RELATED"/>
    <property type="match status" value="1"/>
</dbReference>
<dbReference type="GO" id="GO:0009303">
    <property type="term" value="P:rRNA transcription"/>
    <property type="evidence" value="ECO:0007669"/>
    <property type="project" value="TreeGrafter"/>
</dbReference>
<gene>
    <name evidence="2" type="ORF">MNBD_NITROSPINAE04-1362</name>
</gene>
<dbReference type="Pfam" id="PF02559">
    <property type="entry name" value="CarD_TRCF_RID"/>
    <property type="match status" value="1"/>
</dbReference>
<dbReference type="InterPro" id="IPR048792">
    <property type="entry name" value="CarD_C"/>
</dbReference>
<feature type="domain" description="CarD-like/TRCF RNAP-interacting" evidence="1">
    <location>
        <begin position="8"/>
        <end position="119"/>
    </location>
</feature>
<name>A0A3B1BSR9_9ZZZZ</name>
<evidence type="ECO:0000313" key="2">
    <source>
        <dbReference type="EMBL" id="VAX14894.1"/>
    </source>
</evidence>
<organism evidence="2">
    <name type="scientific">hydrothermal vent metagenome</name>
    <dbReference type="NCBI Taxonomy" id="652676"/>
    <lineage>
        <taxon>unclassified sequences</taxon>
        <taxon>metagenomes</taxon>
        <taxon>ecological metagenomes</taxon>
    </lineage>
</organism>
<proteinExistence type="predicted"/>
<reference evidence="2" key="1">
    <citation type="submission" date="2018-06" db="EMBL/GenBank/DDBJ databases">
        <authorList>
            <person name="Zhirakovskaya E."/>
        </authorList>
    </citation>
    <scope>NUCLEOTIDE SEQUENCE</scope>
</reference>
<dbReference type="SUPFAM" id="SSF141259">
    <property type="entry name" value="CarD-like"/>
    <property type="match status" value="1"/>
</dbReference>
<sequence length="167" mass="18895">MEQKSQTSFPIGSKIIYPSHGIGTIEKIEQKSVAGVNESCYIIFFKTSGMKIMAPIKQANFVGMRSLITKREVPKIMRILKDGGAKRIESNWNKRQKTYMEKIKSGSIFEVALVYRDLYFLKERKGLSFGEQQVFDNAQKLVVSEIAEAKGIHEEKATKLLSKALSN</sequence>
<dbReference type="InterPro" id="IPR003711">
    <property type="entry name" value="CarD-like/TRCF_RID"/>
</dbReference>
<protein>
    <recommendedName>
        <fullName evidence="1">CarD-like/TRCF RNAP-interacting domain-containing protein</fullName>
    </recommendedName>
</protein>
<dbReference type="AlphaFoldDB" id="A0A3B1BSR9"/>
<dbReference type="Gene3D" id="1.20.58.1290">
    <property type="entry name" value="CarD-like, C-terminal domain"/>
    <property type="match status" value="1"/>
</dbReference>
<dbReference type="SMART" id="SM01058">
    <property type="entry name" value="CarD_TRCF"/>
    <property type="match status" value="1"/>
</dbReference>
<dbReference type="PANTHER" id="PTHR38447:SF1">
    <property type="entry name" value="RNA POLYMERASE-BINDING TRANSCRIPTION FACTOR CARD"/>
    <property type="match status" value="1"/>
</dbReference>